<keyword evidence="2" id="KW-1185">Reference proteome</keyword>
<gene>
    <name evidence="1" type="ORF">RPERSI_LOCUS30081</name>
</gene>
<accession>A0ACA9SHC9</accession>
<dbReference type="Proteomes" id="UP000789920">
    <property type="component" value="Unassembled WGS sequence"/>
</dbReference>
<protein>
    <submittedName>
        <fullName evidence="1">21947_t:CDS:1</fullName>
    </submittedName>
</protein>
<organism evidence="1 2">
    <name type="scientific">Racocetra persica</name>
    <dbReference type="NCBI Taxonomy" id="160502"/>
    <lineage>
        <taxon>Eukaryota</taxon>
        <taxon>Fungi</taxon>
        <taxon>Fungi incertae sedis</taxon>
        <taxon>Mucoromycota</taxon>
        <taxon>Glomeromycotina</taxon>
        <taxon>Glomeromycetes</taxon>
        <taxon>Diversisporales</taxon>
        <taxon>Gigasporaceae</taxon>
        <taxon>Racocetra</taxon>
    </lineage>
</organism>
<feature type="non-terminal residue" evidence="1">
    <location>
        <position position="226"/>
    </location>
</feature>
<feature type="non-terminal residue" evidence="1">
    <location>
        <position position="1"/>
    </location>
</feature>
<dbReference type="EMBL" id="CAJVQC010115931">
    <property type="protein sequence ID" value="CAG8836866.1"/>
    <property type="molecule type" value="Genomic_DNA"/>
</dbReference>
<sequence>NSHSVTNDLNSLIVDDIIISSPDMCQGSAQDAQGDIFIDPCNSNASFQAIEGNIIDSVDEINHSSTENKFDSSTTSGNSVGEINYYSTENKLHSSATSNNSIESSLFSNDGKTKTSTFDNADGAENSSNLTVFEQVLANTVQESPHLASAICTALSNATPSSDCNSKSSNNSVTDIDSFIKNITKHKKQDQKKDDSSSSDLSGSSESRRAEDGNKTQEKMDCKFTA</sequence>
<evidence type="ECO:0000313" key="1">
    <source>
        <dbReference type="EMBL" id="CAG8836866.1"/>
    </source>
</evidence>
<comment type="caution">
    <text evidence="1">The sequence shown here is derived from an EMBL/GenBank/DDBJ whole genome shotgun (WGS) entry which is preliminary data.</text>
</comment>
<reference evidence="1" key="1">
    <citation type="submission" date="2021-06" db="EMBL/GenBank/DDBJ databases">
        <authorList>
            <person name="Kallberg Y."/>
            <person name="Tangrot J."/>
            <person name="Rosling A."/>
        </authorList>
    </citation>
    <scope>NUCLEOTIDE SEQUENCE</scope>
    <source>
        <strain evidence="1">MA461A</strain>
    </source>
</reference>
<name>A0ACA9SHC9_9GLOM</name>
<evidence type="ECO:0000313" key="2">
    <source>
        <dbReference type="Proteomes" id="UP000789920"/>
    </source>
</evidence>
<proteinExistence type="predicted"/>